<dbReference type="Proteomes" id="UP000651452">
    <property type="component" value="Unassembled WGS sequence"/>
</dbReference>
<dbReference type="CDD" id="cd15457">
    <property type="entry name" value="NADAR"/>
    <property type="match status" value="1"/>
</dbReference>
<sequence>MPVPTIPHPSSSTTSTTSPTTKPLYFWRPHEEDTGYLGQWYPSRFTISGDTYATCEMWMMVQKARLFNDENVAVQMLNTTDPKAHKALGRKVKGVENRMWDQRKFDVVVQGNWHKFTVSEEAESLKKWLLATGERELVEASPMDRIWGVGFTERDAGANRHRWGQNLLGKALMEVRARLREEDSKGKKKETESA</sequence>
<evidence type="ECO:0000313" key="4">
    <source>
        <dbReference type="Proteomes" id="UP000651452"/>
    </source>
</evidence>
<reference evidence="3" key="2">
    <citation type="submission" date="2020-09" db="EMBL/GenBank/DDBJ databases">
        <title>Reference genome assembly for Australian Ascochyta lentis isolate Al4.</title>
        <authorList>
            <person name="Lee R.C."/>
            <person name="Farfan-Caceres L.M."/>
            <person name="Debler J.W."/>
            <person name="Williams A.H."/>
            <person name="Henares B.M."/>
        </authorList>
    </citation>
    <scope>NUCLEOTIDE SEQUENCE</scope>
    <source>
        <strain evidence="3">Al4</strain>
    </source>
</reference>
<dbReference type="OrthoDB" id="206452at2759"/>
<name>A0A8H7J5L4_9PLEO</name>
<proteinExistence type="predicted"/>
<feature type="region of interest" description="Disordered" evidence="1">
    <location>
        <begin position="1"/>
        <end position="23"/>
    </location>
</feature>
<evidence type="ECO:0000259" key="2">
    <source>
        <dbReference type="Pfam" id="PF08719"/>
    </source>
</evidence>
<dbReference type="Pfam" id="PF08719">
    <property type="entry name" value="NADAR"/>
    <property type="match status" value="1"/>
</dbReference>
<feature type="compositionally biased region" description="Low complexity" evidence="1">
    <location>
        <begin position="8"/>
        <end position="21"/>
    </location>
</feature>
<dbReference type="AlphaFoldDB" id="A0A8H7J5L4"/>
<dbReference type="Gene3D" id="1.10.357.40">
    <property type="entry name" value="YbiA-like"/>
    <property type="match status" value="1"/>
</dbReference>
<organism evidence="3 4">
    <name type="scientific">Ascochyta lentis</name>
    <dbReference type="NCBI Taxonomy" id="205686"/>
    <lineage>
        <taxon>Eukaryota</taxon>
        <taxon>Fungi</taxon>
        <taxon>Dikarya</taxon>
        <taxon>Ascomycota</taxon>
        <taxon>Pezizomycotina</taxon>
        <taxon>Dothideomycetes</taxon>
        <taxon>Pleosporomycetidae</taxon>
        <taxon>Pleosporales</taxon>
        <taxon>Pleosporineae</taxon>
        <taxon>Didymellaceae</taxon>
        <taxon>Ascochyta</taxon>
    </lineage>
</organism>
<feature type="domain" description="NADAR" evidence="2">
    <location>
        <begin position="25"/>
        <end position="180"/>
    </location>
</feature>
<dbReference type="NCBIfam" id="TIGR02464">
    <property type="entry name" value="ribofla_fusion"/>
    <property type="match status" value="1"/>
</dbReference>
<dbReference type="EMBL" id="RZGK01000008">
    <property type="protein sequence ID" value="KAF9697033.1"/>
    <property type="molecule type" value="Genomic_DNA"/>
</dbReference>
<protein>
    <recommendedName>
        <fullName evidence="2">NADAR domain-containing protein</fullName>
    </recommendedName>
</protein>
<evidence type="ECO:0000256" key="1">
    <source>
        <dbReference type="SAM" id="MobiDB-lite"/>
    </source>
</evidence>
<accession>A0A8H7J5L4</accession>
<dbReference type="SUPFAM" id="SSF143990">
    <property type="entry name" value="YbiA-like"/>
    <property type="match status" value="1"/>
</dbReference>
<keyword evidence="4" id="KW-1185">Reference proteome</keyword>
<dbReference type="InterPro" id="IPR037238">
    <property type="entry name" value="YbiA-like_sf"/>
</dbReference>
<reference evidence="3" key="1">
    <citation type="submission" date="2018-12" db="EMBL/GenBank/DDBJ databases">
        <authorList>
            <person name="Syme R.A."/>
            <person name="Farfan-Caceres L."/>
            <person name="Lichtenzveig J."/>
        </authorList>
    </citation>
    <scope>NUCLEOTIDE SEQUENCE</scope>
    <source>
        <strain evidence="3">Al4</strain>
    </source>
</reference>
<evidence type="ECO:0000313" key="3">
    <source>
        <dbReference type="EMBL" id="KAF9697033.1"/>
    </source>
</evidence>
<gene>
    <name evidence="3" type="ORF">EKO04_004759</name>
</gene>
<dbReference type="InterPro" id="IPR012816">
    <property type="entry name" value="NADAR"/>
</dbReference>
<comment type="caution">
    <text evidence="3">The sequence shown here is derived from an EMBL/GenBank/DDBJ whole genome shotgun (WGS) entry which is preliminary data.</text>
</comment>